<proteinExistence type="predicted"/>
<comment type="caution">
    <text evidence="2">The sequence shown here is derived from an EMBL/GenBank/DDBJ whole genome shotgun (WGS) entry which is preliminary data.</text>
</comment>
<organism evidence="2 3">
    <name type="scientific">Halocynthiibacter styelae</name>
    <dbReference type="NCBI Taxonomy" id="2761955"/>
    <lineage>
        <taxon>Bacteria</taxon>
        <taxon>Pseudomonadati</taxon>
        <taxon>Pseudomonadota</taxon>
        <taxon>Alphaproteobacteria</taxon>
        <taxon>Rhodobacterales</taxon>
        <taxon>Paracoccaceae</taxon>
        <taxon>Halocynthiibacter</taxon>
    </lineage>
</organism>
<feature type="region of interest" description="Disordered" evidence="1">
    <location>
        <begin position="62"/>
        <end position="87"/>
    </location>
</feature>
<evidence type="ECO:0000313" key="2">
    <source>
        <dbReference type="EMBL" id="MBI1495416.1"/>
    </source>
</evidence>
<dbReference type="RefSeq" id="WP_228850118.1">
    <property type="nucleotide sequence ID" value="NZ_JADCKQ010000019.1"/>
</dbReference>
<reference evidence="2" key="1">
    <citation type="submission" date="2020-10" db="EMBL/GenBank/DDBJ databases">
        <title>Paenihalocynthiibacter styelae gen. nov., sp. nov., isolated from stalked sea squirt Styela clava.</title>
        <authorList>
            <person name="Kim Y.-O."/>
            <person name="Yoon J.-H."/>
        </authorList>
    </citation>
    <scope>NUCLEOTIDE SEQUENCE</scope>
    <source>
        <strain evidence="2">MYP1-1</strain>
    </source>
</reference>
<protein>
    <submittedName>
        <fullName evidence="2">Uncharacterized protein</fullName>
    </submittedName>
</protein>
<accession>A0A8J7LQQ2</accession>
<gene>
    <name evidence="2" type="ORF">H1D41_17375</name>
</gene>
<dbReference type="Proteomes" id="UP000640583">
    <property type="component" value="Unassembled WGS sequence"/>
</dbReference>
<dbReference type="AlphaFoldDB" id="A0A8J7LQQ2"/>
<name>A0A8J7LQQ2_9RHOB</name>
<sequence>MLNPFDRSGFRSFAGGKGPSVGSGQKAAFSPLDIPGLIGWYDASHAESVTVSGSEVTELRNRVPGGAPVVAGPGGGPDYATSEPRANGNPALVWPNSANEKGLVLGFDAPCSEVFAVMCYKDGLDTSFDHWVTFIANLEGIDGNGRRTVGTSGSDVLWSTGSPNKARVNGASPSGTVLPMPLSVVRFSALDHPTPGEPVRIATLGGPNKNDADRAWQGIMCELLAFHASSPPTAAQVQQVETWAKQKYGIL</sequence>
<dbReference type="EMBL" id="JADCKQ010000019">
    <property type="protein sequence ID" value="MBI1495416.1"/>
    <property type="molecule type" value="Genomic_DNA"/>
</dbReference>
<evidence type="ECO:0000313" key="3">
    <source>
        <dbReference type="Proteomes" id="UP000640583"/>
    </source>
</evidence>
<evidence type="ECO:0000256" key="1">
    <source>
        <dbReference type="SAM" id="MobiDB-lite"/>
    </source>
</evidence>
<keyword evidence="3" id="KW-1185">Reference proteome</keyword>